<dbReference type="Gene3D" id="2.60.40.1180">
    <property type="entry name" value="Golgi alpha-mannosidase II"/>
    <property type="match status" value="1"/>
</dbReference>
<evidence type="ECO:0000313" key="5">
    <source>
        <dbReference type="EMBL" id="MCM8558153.1"/>
    </source>
</evidence>
<gene>
    <name evidence="5" type="primary">pulA</name>
    <name evidence="5" type="ORF">NDO55_09995</name>
</gene>
<dbReference type="Pfam" id="PF02922">
    <property type="entry name" value="CBM_48"/>
    <property type="match status" value="1"/>
</dbReference>
<name>A0A9X2EHJ5_9SPHN</name>
<evidence type="ECO:0000256" key="3">
    <source>
        <dbReference type="SAM" id="SignalP"/>
    </source>
</evidence>
<organism evidence="5 6">
    <name type="scientific">Sphingomicrobium sediminis</name>
    <dbReference type="NCBI Taxonomy" id="2950949"/>
    <lineage>
        <taxon>Bacteria</taxon>
        <taxon>Pseudomonadati</taxon>
        <taxon>Pseudomonadota</taxon>
        <taxon>Alphaproteobacteria</taxon>
        <taxon>Sphingomonadales</taxon>
        <taxon>Sphingomonadaceae</taxon>
        <taxon>Sphingomicrobium</taxon>
    </lineage>
</organism>
<evidence type="ECO:0000256" key="1">
    <source>
        <dbReference type="ARBA" id="ARBA00008061"/>
    </source>
</evidence>
<feature type="signal peptide" evidence="3">
    <location>
        <begin position="1"/>
        <end position="27"/>
    </location>
</feature>
<dbReference type="SUPFAM" id="SSF81296">
    <property type="entry name" value="E set domains"/>
    <property type="match status" value="2"/>
</dbReference>
<dbReference type="SUPFAM" id="SSF51445">
    <property type="entry name" value="(Trans)glycosidases"/>
    <property type="match status" value="1"/>
</dbReference>
<accession>A0A9X2EHJ5</accession>
<dbReference type="CDD" id="cd11341">
    <property type="entry name" value="AmyAc_Pullulanase_LD-like"/>
    <property type="match status" value="1"/>
</dbReference>
<dbReference type="InterPro" id="IPR006047">
    <property type="entry name" value="GH13_cat_dom"/>
</dbReference>
<dbReference type="Proteomes" id="UP001155128">
    <property type="component" value="Unassembled WGS sequence"/>
</dbReference>
<comment type="similarity">
    <text evidence="1">Belongs to the glycosyl hydrolase 13 family.</text>
</comment>
<dbReference type="GO" id="GO:0005975">
    <property type="term" value="P:carbohydrate metabolic process"/>
    <property type="evidence" value="ECO:0007669"/>
    <property type="project" value="InterPro"/>
</dbReference>
<protein>
    <submittedName>
        <fullName evidence="5">Pullulanase-type alpha-1,6-glucosidase</fullName>
    </submittedName>
</protein>
<dbReference type="PROSITE" id="PS51257">
    <property type="entry name" value="PROKAR_LIPOPROTEIN"/>
    <property type="match status" value="1"/>
</dbReference>
<feature type="compositionally biased region" description="Basic and acidic residues" evidence="2">
    <location>
        <begin position="331"/>
        <end position="341"/>
    </location>
</feature>
<evidence type="ECO:0000313" key="6">
    <source>
        <dbReference type="Proteomes" id="UP001155128"/>
    </source>
</evidence>
<feature type="chain" id="PRO_5040949982" evidence="3">
    <location>
        <begin position="28"/>
        <end position="882"/>
    </location>
</feature>
<dbReference type="SMART" id="SM00642">
    <property type="entry name" value="Aamy"/>
    <property type="match status" value="1"/>
</dbReference>
<keyword evidence="6" id="KW-1185">Reference proteome</keyword>
<dbReference type="Gene3D" id="2.60.40.1130">
    <property type="entry name" value="Rab geranylgeranyltransferase alpha-subunit, insert domain"/>
    <property type="match status" value="1"/>
</dbReference>
<sequence length="882" mass="96720">MVKTMRVARLASAAFLGIATIGCTATATPIDAPLSAPMVQPADARAHWLAPDLIAAPTSQGHSIQLVAGNDIVPLQRAGTVGDTFDEFPHLADMPLWRIEDASRERVAEWLKGPVMIEHFGLVGDIPTGLQIGPVLDALYANDEPLGARLIDNEWHIALWAPTARSVRLVTSMDGDMRSSSGHAMAFDAATGIWSARLDDSYTDLFYGFDVEVYVPALGEVVTNRVTDPYAVNFSPDSVAGQLVDLANPRLMPTGWGAFRRDLPEHPEDRVIYELHVRDFSASDPEVPDMLRGGYGAFAGDNAGTRHLARLAEAGLSDVHLLPTNDCASIPEKKEDQREPGDLTDLPANSEAQQAHIGEIADRDSFNWCYDPLHYFAPEGSYATNPDGPARIREFRNMVMSLDRLGLGTVLDVVFNHAPASGQADKSVLDKIVPGYYHRLDETGAVTNSTCCSNLATERHMMERILIDAMIVWARDYKVSGFRFDLMGHHERESILKVRDRLAELTLEEHGVDGKDLLIYGEGWNFGEVANDARFVQATQANMAGTGIGTFNDRMRDAVRGGAYNSKAEQAVRTQGFASGLYAAPNRMTSADPAARAEALRLADHVRAGLAGSIAGFAFANADGVIRSLDDMDYNGAPLGYVRDPQEAINYAAAHDNPTLFDSNAWKLPLETSKEERVRWQNMGNSLVILAQGIPFIHAGQELLRTKSLDHNSYNSGDWFNRIDFSGREHWWGRGLAHRADNEVDWPIARQMLADERLAMGPEQIARAAAHMEELLAIRNQEPLFRMRTGTGVKELLRFDNTGPDQVPGLIVMRLGSEGDEQVIVVFNATRERITLPMADARRFALHPVQAASDDPMLGTVAIDAESIEVPAVTTAIFLRAD</sequence>
<dbReference type="PANTHER" id="PTHR43002">
    <property type="entry name" value="GLYCOGEN DEBRANCHING ENZYME"/>
    <property type="match status" value="1"/>
</dbReference>
<feature type="domain" description="Glycosyl hydrolase family 13 catalytic" evidence="4">
    <location>
        <begin position="274"/>
        <end position="738"/>
    </location>
</feature>
<dbReference type="GO" id="GO:0051060">
    <property type="term" value="F:pullulanase activity"/>
    <property type="evidence" value="ECO:0007669"/>
    <property type="project" value="InterPro"/>
</dbReference>
<dbReference type="AlphaFoldDB" id="A0A9X2EHJ5"/>
<dbReference type="NCBIfam" id="TIGR02103">
    <property type="entry name" value="pullul_strch"/>
    <property type="match status" value="1"/>
</dbReference>
<keyword evidence="3" id="KW-0732">Signal</keyword>
<dbReference type="InterPro" id="IPR024561">
    <property type="entry name" value="Pullul_strch_C"/>
</dbReference>
<dbReference type="Gene3D" id="3.20.20.80">
    <property type="entry name" value="Glycosidases"/>
    <property type="match status" value="1"/>
</dbReference>
<comment type="caution">
    <text evidence="5">The sequence shown here is derived from an EMBL/GenBank/DDBJ whole genome shotgun (WGS) entry which is preliminary data.</text>
</comment>
<feature type="region of interest" description="Disordered" evidence="2">
    <location>
        <begin position="329"/>
        <end position="348"/>
    </location>
</feature>
<dbReference type="InterPro" id="IPR013783">
    <property type="entry name" value="Ig-like_fold"/>
</dbReference>
<proteinExistence type="inferred from homology"/>
<dbReference type="InterPro" id="IPR004193">
    <property type="entry name" value="Glyco_hydro_13_N"/>
</dbReference>
<dbReference type="RefSeq" id="WP_252114842.1">
    <property type="nucleotide sequence ID" value="NZ_JAMSHT010000001.1"/>
</dbReference>
<dbReference type="Pfam" id="PF11852">
    <property type="entry name" value="Pullul_strch_C"/>
    <property type="match status" value="1"/>
</dbReference>
<dbReference type="Gene3D" id="2.60.40.10">
    <property type="entry name" value="Immunoglobulins"/>
    <property type="match status" value="1"/>
</dbReference>
<evidence type="ECO:0000259" key="4">
    <source>
        <dbReference type="SMART" id="SM00642"/>
    </source>
</evidence>
<dbReference type="EMBL" id="JAMSHT010000001">
    <property type="protein sequence ID" value="MCM8558153.1"/>
    <property type="molecule type" value="Genomic_DNA"/>
</dbReference>
<evidence type="ECO:0000256" key="2">
    <source>
        <dbReference type="SAM" id="MobiDB-lite"/>
    </source>
</evidence>
<dbReference type="InterPro" id="IPR011839">
    <property type="entry name" value="Pullul_strch"/>
</dbReference>
<dbReference type="InterPro" id="IPR014756">
    <property type="entry name" value="Ig_E-set"/>
</dbReference>
<dbReference type="InterPro" id="IPR013780">
    <property type="entry name" value="Glyco_hydro_b"/>
</dbReference>
<reference evidence="5" key="1">
    <citation type="submission" date="2022-06" db="EMBL/GenBank/DDBJ databases">
        <title>Sphingomicrobium sedimins sp. nov., a marine bacterium isolated from tidal flat.</title>
        <authorList>
            <person name="Kim C.-H."/>
            <person name="Yoo Y."/>
            <person name="Kim J.-J."/>
        </authorList>
    </citation>
    <scope>NUCLEOTIDE SEQUENCE</scope>
    <source>
        <strain evidence="5">GRR-S6-50</strain>
    </source>
</reference>
<dbReference type="InterPro" id="IPR017853">
    <property type="entry name" value="GH"/>
</dbReference>
<dbReference type="SUPFAM" id="SSF51011">
    <property type="entry name" value="Glycosyl hydrolase domain"/>
    <property type="match status" value="1"/>
</dbReference>